<feature type="signal peptide" evidence="3">
    <location>
        <begin position="1"/>
        <end position="20"/>
    </location>
</feature>
<feature type="domain" description="TonB-dependent receptor plug" evidence="4">
    <location>
        <begin position="23"/>
        <end position="88"/>
    </location>
</feature>
<dbReference type="PROSITE" id="PS52016">
    <property type="entry name" value="TONB_DEPENDENT_REC_3"/>
    <property type="match status" value="1"/>
</dbReference>
<dbReference type="PANTHER" id="PTHR30069:SF29">
    <property type="entry name" value="HEMOGLOBIN AND HEMOGLOBIN-HAPTOGLOBIN-BINDING PROTEIN 1-RELATED"/>
    <property type="match status" value="1"/>
</dbReference>
<proteinExistence type="inferred from homology"/>
<comment type="caution">
    <text evidence="5">The sequence shown here is derived from an EMBL/GenBank/DDBJ whole genome shotgun (WGS) entry which is preliminary data.</text>
</comment>
<keyword evidence="2" id="KW-0813">Transport</keyword>
<dbReference type="InterPro" id="IPR037066">
    <property type="entry name" value="Plug_dom_sf"/>
</dbReference>
<evidence type="ECO:0000313" key="5">
    <source>
        <dbReference type="EMBL" id="MFC4196888.1"/>
    </source>
</evidence>
<dbReference type="Gene3D" id="2.170.130.10">
    <property type="entry name" value="TonB-dependent receptor, plug domain"/>
    <property type="match status" value="2"/>
</dbReference>
<dbReference type="RefSeq" id="WP_378960228.1">
    <property type="nucleotide sequence ID" value="NZ_JBHRXC010000016.1"/>
</dbReference>
<gene>
    <name evidence="5" type="ORF">ACFOUY_09280</name>
</gene>
<evidence type="ECO:0000313" key="6">
    <source>
        <dbReference type="Proteomes" id="UP001595792"/>
    </source>
</evidence>
<comment type="similarity">
    <text evidence="2">Belongs to the TonB-dependent receptor family.</text>
</comment>
<keyword evidence="1 3" id="KW-0732">Signal</keyword>
<keyword evidence="5" id="KW-0675">Receptor</keyword>
<keyword evidence="2" id="KW-0472">Membrane</keyword>
<reference evidence="6" key="1">
    <citation type="journal article" date="2019" name="Int. J. Syst. Evol. Microbiol.">
        <title>The Global Catalogue of Microorganisms (GCM) 10K type strain sequencing project: providing services to taxonomists for standard genome sequencing and annotation.</title>
        <authorList>
            <consortium name="The Broad Institute Genomics Platform"/>
            <consortium name="The Broad Institute Genome Sequencing Center for Infectious Disease"/>
            <person name="Wu L."/>
            <person name="Ma J."/>
        </authorList>
    </citation>
    <scope>NUCLEOTIDE SEQUENCE [LARGE SCALE GENOMIC DNA]</scope>
    <source>
        <strain evidence="6">CCM 8689</strain>
    </source>
</reference>
<dbReference type="Pfam" id="PF07715">
    <property type="entry name" value="Plug"/>
    <property type="match status" value="2"/>
</dbReference>
<keyword evidence="2" id="KW-0812">Transmembrane</keyword>
<evidence type="ECO:0000256" key="3">
    <source>
        <dbReference type="SAM" id="SignalP"/>
    </source>
</evidence>
<keyword evidence="6" id="KW-1185">Reference proteome</keyword>
<dbReference type="Proteomes" id="UP001595792">
    <property type="component" value="Unassembled WGS sequence"/>
</dbReference>
<sequence>MRKLFIVSAFIISALANAKAQNPDSLSNEFSAIKIIGVKKPVYIVDGIKQSAYSDFKISRLKPENIQEIYILKGEEAIKLYGVEALEGAILITTKLGKGNLSNLELKTKLADLHLDNNLGSVRSIKLLPEISNQKDSTKATVQSQIIFRGLNNSQFNAKEPVYVLNGDKVGKDAVTLLNPELIESITVLKKESSTALYGVQGALNGVIIVTTKKVPKPIPKLENDIDKN</sequence>
<accession>A0ABV8NLZ7</accession>
<evidence type="ECO:0000256" key="1">
    <source>
        <dbReference type="ARBA" id="ARBA00022729"/>
    </source>
</evidence>
<name>A0ABV8NLZ7_9SPHI</name>
<evidence type="ECO:0000259" key="4">
    <source>
        <dbReference type="Pfam" id="PF07715"/>
    </source>
</evidence>
<feature type="domain" description="TonB-dependent receptor plug" evidence="4">
    <location>
        <begin position="127"/>
        <end position="207"/>
    </location>
</feature>
<organism evidence="5 6">
    <name type="scientific">Pedobacter jamesrossensis</name>
    <dbReference type="NCBI Taxonomy" id="1908238"/>
    <lineage>
        <taxon>Bacteria</taxon>
        <taxon>Pseudomonadati</taxon>
        <taxon>Bacteroidota</taxon>
        <taxon>Sphingobacteriia</taxon>
        <taxon>Sphingobacteriales</taxon>
        <taxon>Sphingobacteriaceae</taxon>
        <taxon>Pedobacter</taxon>
    </lineage>
</organism>
<protein>
    <submittedName>
        <fullName evidence="5">TonB-dependent receptor plug domain-containing protein</fullName>
    </submittedName>
</protein>
<dbReference type="PANTHER" id="PTHR30069">
    <property type="entry name" value="TONB-DEPENDENT OUTER MEMBRANE RECEPTOR"/>
    <property type="match status" value="1"/>
</dbReference>
<feature type="chain" id="PRO_5047381605" evidence="3">
    <location>
        <begin position="21"/>
        <end position="229"/>
    </location>
</feature>
<keyword evidence="2" id="KW-1134">Transmembrane beta strand</keyword>
<dbReference type="EMBL" id="JBHSBY010000080">
    <property type="protein sequence ID" value="MFC4196888.1"/>
    <property type="molecule type" value="Genomic_DNA"/>
</dbReference>
<dbReference type="InterPro" id="IPR039426">
    <property type="entry name" value="TonB-dep_rcpt-like"/>
</dbReference>
<dbReference type="InterPro" id="IPR012910">
    <property type="entry name" value="Plug_dom"/>
</dbReference>
<evidence type="ECO:0000256" key="2">
    <source>
        <dbReference type="PROSITE-ProRule" id="PRU01360"/>
    </source>
</evidence>
<dbReference type="SUPFAM" id="SSF56935">
    <property type="entry name" value="Porins"/>
    <property type="match status" value="2"/>
</dbReference>
<comment type="subcellular location">
    <subcellularLocation>
        <location evidence="2">Cell outer membrane</location>
        <topology evidence="2">Multi-pass membrane protein</topology>
    </subcellularLocation>
</comment>
<keyword evidence="2" id="KW-0998">Cell outer membrane</keyword>